<accession>A0A5R9A757</accession>
<protein>
    <submittedName>
        <fullName evidence="1">Uncharacterized protein</fullName>
    </submittedName>
</protein>
<comment type="caution">
    <text evidence="1">The sequence shown here is derived from an EMBL/GenBank/DDBJ whole genome shotgun (WGS) entry which is preliminary data.</text>
</comment>
<evidence type="ECO:0000313" key="2">
    <source>
        <dbReference type="Proteomes" id="UP000307510"/>
    </source>
</evidence>
<evidence type="ECO:0000313" key="1">
    <source>
        <dbReference type="EMBL" id="TLP74559.1"/>
    </source>
</evidence>
<dbReference type="Proteomes" id="UP000307510">
    <property type="component" value="Unassembled WGS sequence"/>
</dbReference>
<reference evidence="1 2" key="1">
    <citation type="submission" date="2019-05" db="EMBL/GenBank/DDBJ databases">
        <authorList>
            <person name="Moore K."/>
            <person name="O'Neill P."/>
            <person name="Farbos A."/>
            <person name="Studholme D.J."/>
        </authorList>
    </citation>
    <scope>NUCLEOTIDE SEQUENCE [LARGE SCALE GENOMIC DNA]</scope>
    <source>
        <strain evidence="1 2">DSM 9128</strain>
    </source>
</reference>
<dbReference type="EMBL" id="VASG01000003">
    <property type="protein sequence ID" value="TLP74559.1"/>
    <property type="molecule type" value="Genomic_DNA"/>
</dbReference>
<dbReference type="AlphaFoldDB" id="A0A5R9A757"/>
<sequence>MLNYVEKALVVVNVATAEDQPKQSLNFHFCFRTAAMKETEREMIELATLAFLELTPSLREQIRLLIPASMSREEAGSLFRHKAWSELCHAAKQAGIQPMDYASQVIELYRRDLAQNRRLPPGELLKLLG</sequence>
<name>A0A5R9A757_PSENT</name>
<reference evidence="2" key="2">
    <citation type="submission" date="2019-06" db="EMBL/GenBank/DDBJ databases">
        <title>AzeR, a transcriptional regulator that responds to azelaic acid in Pseudomonas nitroreducens.</title>
        <authorList>
            <person name="Bez C."/>
            <person name="Javvadi S.G."/>
            <person name="Bertani I."/>
            <person name="Devescovi G."/>
            <person name="Studholme D.J."/>
            <person name="Geller A."/>
            <person name="Levy A."/>
            <person name="Venturi V."/>
        </authorList>
    </citation>
    <scope>NUCLEOTIDE SEQUENCE [LARGE SCALE GENOMIC DNA]</scope>
    <source>
        <strain evidence="2">DSM 9128</strain>
    </source>
</reference>
<gene>
    <name evidence="1" type="ORF">FEA48_10065</name>
</gene>
<dbReference type="RefSeq" id="WP_138213686.1">
    <property type="nucleotide sequence ID" value="NZ_VASG01000003.1"/>
</dbReference>
<organism evidence="1 2">
    <name type="scientific">Pseudomonas nitroreducens</name>
    <dbReference type="NCBI Taxonomy" id="46680"/>
    <lineage>
        <taxon>Bacteria</taxon>
        <taxon>Pseudomonadati</taxon>
        <taxon>Pseudomonadota</taxon>
        <taxon>Gammaproteobacteria</taxon>
        <taxon>Pseudomonadales</taxon>
        <taxon>Pseudomonadaceae</taxon>
        <taxon>Pseudomonas</taxon>
    </lineage>
</organism>
<proteinExistence type="predicted"/>